<feature type="region of interest" description="Disordered" evidence="1">
    <location>
        <begin position="47"/>
        <end position="76"/>
    </location>
</feature>
<organism evidence="2 4">
    <name type="scientific">Plasmodiophora brassicae</name>
    <name type="common">Clubroot disease agent</name>
    <dbReference type="NCBI Taxonomy" id="37360"/>
    <lineage>
        <taxon>Eukaryota</taxon>
        <taxon>Sar</taxon>
        <taxon>Rhizaria</taxon>
        <taxon>Endomyxa</taxon>
        <taxon>Phytomyxea</taxon>
        <taxon>Plasmodiophorida</taxon>
        <taxon>Plasmodiophoridae</taxon>
        <taxon>Plasmodiophora</taxon>
    </lineage>
</organism>
<proteinExistence type="predicted"/>
<keyword evidence="3" id="KW-0496">Mitochondrion</keyword>
<reference evidence="3 5" key="2">
    <citation type="submission" date="2018-03" db="EMBL/GenBank/DDBJ databases">
        <authorList>
            <person name="Fogelqvist J."/>
        </authorList>
    </citation>
    <scope>NUCLEOTIDE SEQUENCE [LARGE SCALE GENOMIC DNA]</scope>
</reference>
<evidence type="ECO:0000313" key="2">
    <source>
        <dbReference type="EMBL" id="CEO94354.1"/>
    </source>
</evidence>
<dbReference type="EMBL" id="CDSF01000001">
    <property type="protein sequence ID" value="CEO94354.1"/>
    <property type="molecule type" value="Genomic_DNA"/>
</dbReference>
<accession>A0A0G4IGP6</accession>
<feature type="region of interest" description="Disordered" evidence="1">
    <location>
        <begin position="219"/>
        <end position="253"/>
    </location>
</feature>
<dbReference type="EMBL" id="OVEO01000006">
    <property type="protein sequence ID" value="SPQ96705.1"/>
    <property type="molecule type" value="Genomic_DNA"/>
</dbReference>
<evidence type="ECO:0000313" key="4">
    <source>
        <dbReference type="Proteomes" id="UP000039324"/>
    </source>
</evidence>
<sequence>MTILHPLPPAEEPSPLLLLLQAELKLAQRDAHALGESYSGRHNVCAAKRPRNKYTPERNGELAPSSKRQRTSEAPAPMTVETCRMLSEHDRRHIVSECYEVNPSVDQLHKIRSISPVLASLMTPDEIQTCDRVPKMCMARQIQLHRFVRTFGSRFDHVSSTASCQTLNGLVQYFTGQLMRLLEDDIAVTNQCRSAWMQKRFDDLKAAKFTLETKWTVSERDPSSTSSTSSSPTSHCGHSMVFTRTAGGTHSDQ</sequence>
<name>A0A0G4IGP6_PLABS</name>
<evidence type="ECO:0000256" key="1">
    <source>
        <dbReference type="SAM" id="MobiDB-lite"/>
    </source>
</evidence>
<gene>
    <name evidence="2" type="ORF">PBRA_000139</name>
    <name evidence="3" type="ORF">PLBR_LOCUS3920</name>
</gene>
<dbReference type="AlphaFoldDB" id="A0A0G4IGP6"/>
<keyword evidence="4" id="KW-1185">Reference proteome</keyword>
<evidence type="ECO:0000313" key="3">
    <source>
        <dbReference type="EMBL" id="SPQ96705.1"/>
    </source>
</evidence>
<feature type="compositionally biased region" description="Low complexity" evidence="1">
    <location>
        <begin position="223"/>
        <end position="234"/>
    </location>
</feature>
<geneLocation type="mitochondrion" evidence="3"/>
<reference evidence="2 4" key="1">
    <citation type="submission" date="2015-02" db="EMBL/GenBank/DDBJ databases">
        <authorList>
            <person name="Chooi Y.-H."/>
        </authorList>
    </citation>
    <scope>NUCLEOTIDE SEQUENCE [LARGE SCALE GENOMIC DNA]</scope>
    <source>
        <strain evidence="2">E3</strain>
    </source>
</reference>
<protein>
    <submittedName>
        <fullName evidence="2">Uncharacterized protein</fullName>
    </submittedName>
</protein>
<dbReference type="Proteomes" id="UP000039324">
    <property type="component" value="Unassembled WGS sequence"/>
</dbReference>
<dbReference type="Proteomes" id="UP000290189">
    <property type="component" value="Unassembled WGS sequence"/>
</dbReference>
<evidence type="ECO:0000313" key="5">
    <source>
        <dbReference type="Proteomes" id="UP000290189"/>
    </source>
</evidence>